<evidence type="ECO:0000313" key="2">
    <source>
        <dbReference type="Proteomes" id="UP001596035"/>
    </source>
</evidence>
<comment type="caution">
    <text evidence="1">The sequence shown here is derived from an EMBL/GenBank/DDBJ whole genome shotgun (WGS) entry which is preliminary data.</text>
</comment>
<evidence type="ECO:0000313" key="1">
    <source>
        <dbReference type="EMBL" id="MFC5243764.1"/>
    </source>
</evidence>
<dbReference type="RefSeq" id="WP_344555615.1">
    <property type="nucleotide sequence ID" value="NZ_BAAATG010000003.1"/>
</dbReference>
<protein>
    <submittedName>
        <fullName evidence="1">Uncharacterized protein</fullName>
    </submittedName>
</protein>
<dbReference type="EMBL" id="JBHSKN010000027">
    <property type="protein sequence ID" value="MFC5243764.1"/>
    <property type="molecule type" value="Genomic_DNA"/>
</dbReference>
<reference evidence="2" key="1">
    <citation type="journal article" date="2019" name="Int. J. Syst. Evol. Microbiol.">
        <title>The Global Catalogue of Microorganisms (GCM) 10K type strain sequencing project: providing services to taxonomists for standard genome sequencing and annotation.</title>
        <authorList>
            <consortium name="The Broad Institute Genomics Platform"/>
            <consortium name="The Broad Institute Genome Sequencing Center for Infectious Disease"/>
            <person name="Wu L."/>
            <person name="Ma J."/>
        </authorList>
    </citation>
    <scope>NUCLEOTIDE SEQUENCE [LARGE SCALE GENOMIC DNA]</scope>
    <source>
        <strain evidence="2">CGMCC 4.7131</strain>
    </source>
</reference>
<proteinExistence type="predicted"/>
<gene>
    <name evidence="1" type="ORF">ACFPWV_28280</name>
</gene>
<organism evidence="1 2">
    <name type="scientific">Streptomyces atrovirens</name>
    <dbReference type="NCBI Taxonomy" id="285556"/>
    <lineage>
        <taxon>Bacteria</taxon>
        <taxon>Bacillati</taxon>
        <taxon>Actinomycetota</taxon>
        <taxon>Actinomycetes</taxon>
        <taxon>Kitasatosporales</taxon>
        <taxon>Streptomycetaceae</taxon>
        <taxon>Streptomyces</taxon>
    </lineage>
</organism>
<accession>A0ABW0E198</accession>
<keyword evidence="2" id="KW-1185">Reference proteome</keyword>
<sequence length="80" mass="8991">MPRIDFDVAVPDLSGRTSMCDYAVPPLDRPLHSVRNTLLWTLIEPLLSSWPPNRALKHALAVDEVVVLVDRPPQGQPLQR</sequence>
<name>A0ABW0E198_9ACTN</name>
<dbReference type="Proteomes" id="UP001596035">
    <property type="component" value="Unassembled WGS sequence"/>
</dbReference>